<comment type="caution">
    <text evidence="1">The sequence shown here is derived from an EMBL/GenBank/DDBJ whole genome shotgun (WGS) entry which is preliminary data.</text>
</comment>
<proteinExistence type="predicted"/>
<evidence type="ECO:0000313" key="1">
    <source>
        <dbReference type="EMBL" id="KAH6934202.1"/>
    </source>
</evidence>
<organism evidence="1 2">
    <name type="scientific">Hyalomma asiaticum</name>
    <name type="common">Tick</name>
    <dbReference type="NCBI Taxonomy" id="266040"/>
    <lineage>
        <taxon>Eukaryota</taxon>
        <taxon>Metazoa</taxon>
        <taxon>Ecdysozoa</taxon>
        <taxon>Arthropoda</taxon>
        <taxon>Chelicerata</taxon>
        <taxon>Arachnida</taxon>
        <taxon>Acari</taxon>
        <taxon>Parasitiformes</taxon>
        <taxon>Ixodida</taxon>
        <taxon>Ixodoidea</taxon>
        <taxon>Ixodidae</taxon>
        <taxon>Hyalomminae</taxon>
        <taxon>Hyalomma</taxon>
    </lineage>
</organism>
<gene>
    <name evidence="1" type="ORF">HPB50_021504</name>
</gene>
<keyword evidence="2" id="KW-1185">Reference proteome</keyword>
<evidence type="ECO:0000313" key="2">
    <source>
        <dbReference type="Proteomes" id="UP000821845"/>
    </source>
</evidence>
<dbReference type="Proteomes" id="UP000821845">
    <property type="component" value="Chromosome 4"/>
</dbReference>
<name>A0ACB7SG83_HYAAI</name>
<accession>A0ACB7SG83</accession>
<protein>
    <submittedName>
        <fullName evidence="1">Uncharacterized protein</fullName>
    </submittedName>
</protein>
<sequence>MEAASWSIRDSKRDTTDDSGVEDSAATVAEVASWTRSASWARRSRIKSPAAARTRRVDCGNVANKDPVGSELKRLSWRVRKRRRHRSKSPCSSLENKGKTTFREQKLTVSNASGSRPTEQESIVVDSKCRLAVDCRPEDAQGCKTATADGGVSPKAAKQDLSDASEDCAMPDDHTKPPLPRMQAKQSHLPPEKPYLPTLAPVTKIGSSFEELRNYKIPKVKQRQPPTEERSSRIFQSPDVSQRSKQKCENPEHQEELTQSHSSSSSIGRLPSSGLLDKIIEDMNKAYPKVQGCYVECGNRCPTQNKAGKFPKSPTIHPPVHAKGIGWKGSGSTALDRTPFSSHINQKQPSKICVMCKRRSVSEAGGTDTCIRCSLCKQITKEQAAVKEQATKEKLTVPVRDVSAKINVRRGSSDVENKEQVTRIPTSPPSSRIRSTKDKVNTTPVKENKKKTTHKRLKAPLSRPVISSSDDSSNGN</sequence>
<reference evidence="1" key="1">
    <citation type="submission" date="2020-05" db="EMBL/GenBank/DDBJ databases">
        <title>Large-scale comparative analyses of tick genomes elucidate their genetic diversity and vector capacities.</title>
        <authorList>
            <person name="Jia N."/>
            <person name="Wang J."/>
            <person name="Shi W."/>
            <person name="Du L."/>
            <person name="Sun Y."/>
            <person name="Zhan W."/>
            <person name="Jiang J."/>
            <person name="Wang Q."/>
            <person name="Zhang B."/>
            <person name="Ji P."/>
            <person name="Sakyi L.B."/>
            <person name="Cui X."/>
            <person name="Yuan T."/>
            <person name="Jiang B."/>
            <person name="Yang W."/>
            <person name="Lam T.T.-Y."/>
            <person name="Chang Q."/>
            <person name="Ding S."/>
            <person name="Wang X."/>
            <person name="Zhu J."/>
            <person name="Ruan X."/>
            <person name="Zhao L."/>
            <person name="Wei J."/>
            <person name="Que T."/>
            <person name="Du C."/>
            <person name="Cheng J."/>
            <person name="Dai P."/>
            <person name="Han X."/>
            <person name="Huang E."/>
            <person name="Gao Y."/>
            <person name="Liu J."/>
            <person name="Shao H."/>
            <person name="Ye R."/>
            <person name="Li L."/>
            <person name="Wei W."/>
            <person name="Wang X."/>
            <person name="Wang C."/>
            <person name="Yang T."/>
            <person name="Huo Q."/>
            <person name="Li W."/>
            <person name="Guo W."/>
            <person name="Chen H."/>
            <person name="Zhou L."/>
            <person name="Ni X."/>
            <person name="Tian J."/>
            <person name="Zhou Y."/>
            <person name="Sheng Y."/>
            <person name="Liu T."/>
            <person name="Pan Y."/>
            <person name="Xia L."/>
            <person name="Li J."/>
            <person name="Zhao F."/>
            <person name="Cao W."/>
        </authorList>
    </citation>
    <scope>NUCLEOTIDE SEQUENCE</scope>
    <source>
        <strain evidence="1">Hyas-2018</strain>
    </source>
</reference>
<dbReference type="EMBL" id="CM023484">
    <property type="protein sequence ID" value="KAH6934202.1"/>
    <property type="molecule type" value="Genomic_DNA"/>
</dbReference>